<protein>
    <submittedName>
        <fullName evidence="1">Uncharacterized protein</fullName>
    </submittedName>
</protein>
<gene>
    <name evidence="1" type="ORF">JX265_011901</name>
</gene>
<dbReference type="EMBL" id="JAFIMR010000047">
    <property type="protein sequence ID" value="KAI1856004.1"/>
    <property type="molecule type" value="Genomic_DNA"/>
</dbReference>
<dbReference type="AlphaFoldDB" id="A0A9Q0AH56"/>
<reference evidence="1" key="1">
    <citation type="submission" date="2021-03" db="EMBL/GenBank/DDBJ databases">
        <title>Revisited historic fungal species revealed as producer of novel bioactive compounds through whole genome sequencing and comparative genomics.</title>
        <authorList>
            <person name="Vignolle G.A."/>
            <person name="Hochenegger N."/>
            <person name="Mach R.L."/>
            <person name="Mach-Aigner A.R."/>
            <person name="Javad Rahimi M."/>
            <person name="Salim K.A."/>
            <person name="Chan C.M."/>
            <person name="Lim L.B.L."/>
            <person name="Cai F."/>
            <person name="Druzhinina I.S."/>
            <person name="U'Ren J.M."/>
            <person name="Derntl C."/>
        </authorList>
    </citation>
    <scope>NUCLEOTIDE SEQUENCE</scope>
    <source>
        <strain evidence="1">TUCIM 5799</strain>
    </source>
</reference>
<proteinExistence type="predicted"/>
<comment type="caution">
    <text evidence="1">The sequence shown here is derived from an EMBL/GenBank/DDBJ whole genome shotgun (WGS) entry which is preliminary data.</text>
</comment>
<name>A0A9Q0AH56_9PEZI</name>
<accession>A0A9Q0AH56</accession>
<evidence type="ECO:0000313" key="2">
    <source>
        <dbReference type="Proteomes" id="UP000829685"/>
    </source>
</evidence>
<keyword evidence="2" id="KW-1185">Reference proteome</keyword>
<organism evidence="1 2">
    <name type="scientific">Neoarthrinium moseri</name>
    <dbReference type="NCBI Taxonomy" id="1658444"/>
    <lineage>
        <taxon>Eukaryota</taxon>
        <taxon>Fungi</taxon>
        <taxon>Dikarya</taxon>
        <taxon>Ascomycota</taxon>
        <taxon>Pezizomycotina</taxon>
        <taxon>Sordariomycetes</taxon>
        <taxon>Xylariomycetidae</taxon>
        <taxon>Amphisphaeriales</taxon>
        <taxon>Apiosporaceae</taxon>
        <taxon>Neoarthrinium</taxon>
    </lineage>
</organism>
<sequence length="304" mass="35628">MPYPLEKIAPYQFDWKQPLNSLTDYQGSDTSCESQTCESPSIASQQTALYRPVGREESLATEQHDPALDLVTTHQNLTMMSQFLLKLETRTKTVSKIDVRRTLDAISNNRQYTAEMNNIFDCRQLVDDIRELTSDLYARIFDLDHEMKKMSRENRDAAGQSMSFQLHGESYVKKWIQLEIDNNAKREGETCWYTVKDLKAQRHIREWMEYLRRRYGAGNALAEEYELVKSAWSYLDRSLRPPWPRYPISVNDFIEEWNSMRAAGAFECALEDPARQNREDEVSLITLRDLWTDRMAHQSLQSTK</sequence>
<dbReference type="Proteomes" id="UP000829685">
    <property type="component" value="Unassembled WGS sequence"/>
</dbReference>
<evidence type="ECO:0000313" key="1">
    <source>
        <dbReference type="EMBL" id="KAI1856004.1"/>
    </source>
</evidence>